<evidence type="ECO:0000256" key="1">
    <source>
        <dbReference type="SAM" id="MobiDB-lite"/>
    </source>
</evidence>
<protein>
    <recommendedName>
        <fullName evidence="5">Hexosyltransferase</fullName>
    </recommendedName>
</protein>
<evidence type="ECO:0000256" key="2">
    <source>
        <dbReference type="SAM" id="Phobius"/>
    </source>
</evidence>
<keyword evidence="4" id="KW-1185">Reference proteome</keyword>
<comment type="caution">
    <text evidence="3">The sequence shown here is derived from an EMBL/GenBank/DDBJ whole genome shotgun (WGS) entry which is preliminary data.</text>
</comment>
<evidence type="ECO:0000313" key="4">
    <source>
        <dbReference type="Proteomes" id="UP001189429"/>
    </source>
</evidence>
<evidence type="ECO:0000313" key="3">
    <source>
        <dbReference type="EMBL" id="CAK0843849.1"/>
    </source>
</evidence>
<evidence type="ECO:0008006" key="5">
    <source>
        <dbReference type="Google" id="ProtNLM"/>
    </source>
</evidence>
<keyword evidence="2" id="KW-0472">Membrane</keyword>
<keyword evidence="2" id="KW-1133">Transmembrane helix</keyword>
<feature type="transmembrane region" description="Helical" evidence="2">
    <location>
        <begin position="85"/>
        <end position="104"/>
    </location>
</feature>
<keyword evidence="2" id="KW-0812">Transmembrane</keyword>
<name>A0ABN9TDL2_9DINO</name>
<dbReference type="Proteomes" id="UP001189429">
    <property type="component" value="Unassembled WGS sequence"/>
</dbReference>
<feature type="region of interest" description="Disordered" evidence="1">
    <location>
        <begin position="19"/>
        <end position="38"/>
    </location>
</feature>
<reference evidence="3" key="1">
    <citation type="submission" date="2023-10" db="EMBL/GenBank/DDBJ databases">
        <authorList>
            <person name="Chen Y."/>
            <person name="Shah S."/>
            <person name="Dougan E. K."/>
            <person name="Thang M."/>
            <person name="Chan C."/>
        </authorList>
    </citation>
    <scope>NUCLEOTIDE SEQUENCE [LARGE SCALE GENOMIC DNA]</scope>
</reference>
<feature type="compositionally biased region" description="Low complexity" evidence="1">
    <location>
        <begin position="19"/>
        <end position="29"/>
    </location>
</feature>
<proteinExistence type="predicted"/>
<dbReference type="EMBL" id="CAUYUJ010014614">
    <property type="protein sequence ID" value="CAK0843849.1"/>
    <property type="molecule type" value="Genomic_DNA"/>
</dbReference>
<gene>
    <name evidence="3" type="ORF">PCOR1329_LOCUS38070</name>
</gene>
<organism evidence="3 4">
    <name type="scientific">Prorocentrum cordatum</name>
    <dbReference type="NCBI Taxonomy" id="2364126"/>
    <lineage>
        <taxon>Eukaryota</taxon>
        <taxon>Sar</taxon>
        <taxon>Alveolata</taxon>
        <taxon>Dinophyceae</taxon>
        <taxon>Prorocentrales</taxon>
        <taxon>Prorocentraceae</taxon>
        <taxon>Prorocentrum</taxon>
    </lineage>
</organism>
<sequence length="352" mass="39206">MGMPFIPLRTSTMAWLKSSGTVGRSGTRSPNYSWRDGRRAGPLRGVGMQVPPGMAAPTRYSHLAPSPLMDNDSPQRRRQCRLARWLTGISTAALFLVAVAVYAGHVQVGHAWGLTSLRTNLGKQQNLSVVLYVTTHASDQHMSFLECLPPVLAASPRLSKADVILYVGRENITDDMKRNITVLLDKWPMRNKIVHFGGNPGKQEGAKFAAHVGFSSGWFRGYDWVIRVNPDVVIYDDKLVWSLMETADDWGVFVSCKEHCKDHSGCAPARTHTDFFAVRPSRVPRDAFADWQTSSRKAELQATVAFRDIYAAKADVYLPWYTMHGGCRVQGGGVWHSTLFCPDLLARSPWQC</sequence>
<accession>A0ABN9TDL2</accession>